<evidence type="ECO:0000256" key="3">
    <source>
        <dbReference type="ARBA" id="ARBA00022833"/>
    </source>
</evidence>
<keyword evidence="3" id="KW-0862">Zinc</keyword>
<accession>A0A5B7GWB3</accession>
<dbReference type="InterPro" id="IPR036443">
    <property type="entry name" value="Znf_RanBP2_sf"/>
</dbReference>
<dbReference type="PROSITE" id="PS50199">
    <property type="entry name" value="ZF_RANBP2_2"/>
    <property type="match status" value="1"/>
</dbReference>
<evidence type="ECO:0000256" key="2">
    <source>
        <dbReference type="ARBA" id="ARBA00022771"/>
    </source>
</evidence>
<feature type="domain" description="RanBP2-type" evidence="6">
    <location>
        <begin position="48"/>
        <end position="78"/>
    </location>
</feature>
<dbReference type="GO" id="GO:0008270">
    <property type="term" value="F:zinc ion binding"/>
    <property type="evidence" value="ECO:0007669"/>
    <property type="project" value="UniProtKB-KW"/>
</dbReference>
<comment type="caution">
    <text evidence="7">The sequence shown here is derived from an EMBL/GenBank/DDBJ whole genome shotgun (WGS) entry which is preliminary data.</text>
</comment>
<name>A0A5B7GWB3_PORTR</name>
<evidence type="ECO:0000313" key="7">
    <source>
        <dbReference type="EMBL" id="MPC64280.1"/>
    </source>
</evidence>
<dbReference type="SUPFAM" id="SSF90209">
    <property type="entry name" value="Ran binding protein zinc finger-like"/>
    <property type="match status" value="1"/>
</dbReference>
<dbReference type="PROSITE" id="PS01358">
    <property type="entry name" value="ZF_RANBP2_1"/>
    <property type="match status" value="1"/>
</dbReference>
<evidence type="ECO:0000256" key="5">
    <source>
        <dbReference type="SAM" id="MobiDB-lite"/>
    </source>
</evidence>
<dbReference type="EMBL" id="VSRR010021877">
    <property type="protein sequence ID" value="MPC64280.1"/>
    <property type="molecule type" value="Genomic_DNA"/>
</dbReference>
<keyword evidence="8" id="KW-1185">Reference proteome</keyword>
<dbReference type="SMART" id="SM00547">
    <property type="entry name" value="ZnF_RBZ"/>
    <property type="match status" value="1"/>
</dbReference>
<dbReference type="InterPro" id="IPR001876">
    <property type="entry name" value="Znf_RanBP2"/>
</dbReference>
<keyword evidence="2 4" id="KW-0863">Zinc-finger</keyword>
<dbReference type="Pfam" id="PF00641">
    <property type="entry name" value="Zn_ribbon_RanBP"/>
    <property type="match status" value="1"/>
</dbReference>
<dbReference type="Gene3D" id="4.10.1060.10">
    <property type="entry name" value="Zinc finger, RanBP2-type"/>
    <property type="match status" value="1"/>
</dbReference>
<dbReference type="OrthoDB" id="196131at2759"/>
<reference evidence="7 8" key="1">
    <citation type="submission" date="2019-05" db="EMBL/GenBank/DDBJ databases">
        <title>Another draft genome of Portunus trituberculatus and its Hox gene families provides insights of decapod evolution.</title>
        <authorList>
            <person name="Jeong J.-H."/>
            <person name="Song I."/>
            <person name="Kim S."/>
            <person name="Choi T."/>
            <person name="Kim D."/>
            <person name="Ryu S."/>
            <person name="Kim W."/>
        </authorList>
    </citation>
    <scope>NUCLEOTIDE SEQUENCE [LARGE SCALE GENOMIC DNA]</scope>
    <source>
        <tissue evidence="7">Muscle</tissue>
    </source>
</reference>
<sequence length="153" mass="17733">MERNWRNQRGRETSERSPWQSHSRTRSCNNSYANSSSSQARFGNRNAPPGQNWECSSCRFSNFSSRTACFKCRTPKGESSSFAGEVLNSWKNPGDDSSEEELIDWDSFRMDSKKYEATRLANLPPLMKNVYFEDPDVQALSCDEVERFRYVEL</sequence>
<evidence type="ECO:0000313" key="8">
    <source>
        <dbReference type="Proteomes" id="UP000324222"/>
    </source>
</evidence>
<evidence type="ECO:0000256" key="4">
    <source>
        <dbReference type="PROSITE-ProRule" id="PRU00322"/>
    </source>
</evidence>
<dbReference type="AlphaFoldDB" id="A0A5B7GWB3"/>
<feature type="compositionally biased region" description="Basic and acidic residues" evidence="5">
    <location>
        <begin position="1"/>
        <end position="15"/>
    </location>
</feature>
<organism evidence="7 8">
    <name type="scientific">Portunus trituberculatus</name>
    <name type="common">Swimming crab</name>
    <name type="synonym">Neptunus trituberculatus</name>
    <dbReference type="NCBI Taxonomy" id="210409"/>
    <lineage>
        <taxon>Eukaryota</taxon>
        <taxon>Metazoa</taxon>
        <taxon>Ecdysozoa</taxon>
        <taxon>Arthropoda</taxon>
        <taxon>Crustacea</taxon>
        <taxon>Multicrustacea</taxon>
        <taxon>Malacostraca</taxon>
        <taxon>Eumalacostraca</taxon>
        <taxon>Eucarida</taxon>
        <taxon>Decapoda</taxon>
        <taxon>Pleocyemata</taxon>
        <taxon>Brachyura</taxon>
        <taxon>Eubrachyura</taxon>
        <taxon>Portunoidea</taxon>
        <taxon>Portunidae</taxon>
        <taxon>Portuninae</taxon>
        <taxon>Portunus</taxon>
    </lineage>
</organism>
<evidence type="ECO:0000259" key="6">
    <source>
        <dbReference type="PROSITE" id="PS50199"/>
    </source>
</evidence>
<feature type="region of interest" description="Disordered" evidence="5">
    <location>
        <begin position="74"/>
        <end position="99"/>
    </location>
</feature>
<protein>
    <recommendedName>
        <fullName evidence="6">RanBP2-type domain-containing protein</fullName>
    </recommendedName>
</protein>
<dbReference type="Proteomes" id="UP000324222">
    <property type="component" value="Unassembled WGS sequence"/>
</dbReference>
<evidence type="ECO:0000256" key="1">
    <source>
        <dbReference type="ARBA" id="ARBA00022723"/>
    </source>
</evidence>
<feature type="region of interest" description="Disordered" evidence="5">
    <location>
        <begin position="1"/>
        <end position="46"/>
    </location>
</feature>
<gene>
    <name evidence="7" type="ORF">E2C01_058392</name>
</gene>
<keyword evidence="1" id="KW-0479">Metal-binding</keyword>
<feature type="compositionally biased region" description="Low complexity" evidence="5">
    <location>
        <begin position="27"/>
        <end position="38"/>
    </location>
</feature>
<proteinExistence type="predicted"/>